<comment type="caution">
    <text evidence="3">The sequence shown here is derived from an EMBL/GenBank/DDBJ whole genome shotgun (WGS) entry which is preliminary data.</text>
</comment>
<dbReference type="AlphaFoldDB" id="A0AAV9VGR8"/>
<feature type="region of interest" description="Disordered" evidence="1">
    <location>
        <begin position="1"/>
        <end position="200"/>
    </location>
</feature>
<sequence length="250" mass="27161">MPKERSINPAAAHLKSEKAKALAKSRGQRQQQRQEKLSRRNPDRLQRQIDELKDKETKGLALSAHERKTLDELERDVKAVRKARDALGVPQEQERGQRGDRGGGDRGRGGFRGRGGRGGRGGFDGRQRYGRRAGDDGEDSDSSTASSVAEIPLPTGPPPLKQFQIGRKDVEPLPAHLTGLPSKPGAAGTGVGAPKPSQPVVTTYSSAPVMRDLRKEAVVFMPAAVQRQKKVTDAIEKIKKDAEDLNIGDE</sequence>
<organism evidence="3 4">
    <name type="scientific">Orbilia blumenaviensis</name>
    <dbReference type="NCBI Taxonomy" id="1796055"/>
    <lineage>
        <taxon>Eukaryota</taxon>
        <taxon>Fungi</taxon>
        <taxon>Dikarya</taxon>
        <taxon>Ascomycota</taxon>
        <taxon>Pezizomycotina</taxon>
        <taxon>Orbiliomycetes</taxon>
        <taxon>Orbiliales</taxon>
        <taxon>Orbiliaceae</taxon>
        <taxon>Orbilia</taxon>
    </lineage>
</organism>
<dbReference type="InterPro" id="IPR019007">
    <property type="entry name" value="Wbp11/ELF5/Saf1_N"/>
</dbReference>
<protein>
    <recommendedName>
        <fullName evidence="2">Wbp11/ELF5/Saf1 N-terminal domain-containing protein</fullName>
    </recommendedName>
</protein>
<dbReference type="EMBL" id="JAVHNS010000003">
    <property type="protein sequence ID" value="KAK6360998.1"/>
    <property type="molecule type" value="Genomic_DNA"/>
</dbReference>
<evidence type="ECO:0000313" key="4">
    <source>
        <dbReference type="Proteomes" id="UP001373714"/>
    </source>
</evidence>
<reference evidence="3 4" key="1">
    <citation type="submission" date="2019-10" db="EMBL/GenBank/DDBJ databases">
        <authorList>
            <person name="Palmer J.M."/>
        </authorList>
    </citation>
    <scope>NUCLEOTIDE SEQUENCE [LARGE SCALE GENOMIC DNA]</scope>
    <source>
        <strain evidence="3 4">TWF730</strain>
    </source>
</reference>
<dbReference type="Proteomes" id="UP001373714">
    <property type="component" value="Unassembled WGS sequence"/>
</dbReference>
<feature type="compositionally biased region" description="Basic and acidic residues" evidence="1">
    <location>
        <begin position="123"/>
        <end position="135"/>
    </location>
</feature>
<accession>A0AAV9VGR8</accession>
<name>A0AAV9VGR8_9PEZI</name>
<keyword evidence="4" id="KW-1185">Reference proteome</keyword>
<feature type="compositionally biased region" description="Basic and acidic residues" evidence="1">
    <location>
        <begin position="32"/>
        <end position="85"/>
    </location>
</feature>
<feature type="domain" description="Wbp11/ELF5/Saf1 N-terminal" evidence="2">
    <location>
        <begin position="4"/>
        <end position="82"/>
    </location>
</feature>
<dbReference type="GO" id="GO:0006396">
    <property type="term" value="P:RNA processing"/>
    <property type="evidence" value="ECO:0007669"/>
    <property type="project" value="InterPro"/>
</dbReference>
<evidence type="ECO:0000256" key="1">
    <source>
        <dbReference type="SAM" id="MobiDB-lite"/>
    </source>
</evidence>
<evidence type="ECO:0000259" key="2">
    <source>
        <dbReference type="Pfam" id="PF09429"/>
    </source>
</evidence>
<evidence type="ECO:0000313" key="3">
    <source>
        <dbReference type="EMBL" id="KAK6360998.1"/>
    </source>
</evidence>
<gene>
    <name evidence="3" type="ORF">TWF730_007113</name>
</gene>
<feature type="compositionally biased region" description="Basic and acidic residues" evidence="1">
    <location>
        <begin position="92"/>
        <end position="108"/>
    </location>
</feature>
<proteinExistence type="predicted"/>
<dbReference type="Pfam" id="PF09429">
    <property type="entry name" value="Wbp11"/>
    <property type="match status" value="1"/>
</dbReference>